<dbReference type="Proteomes" id="UP000189956">
    <property type="component" value="Unassembled WGS sequence"/>
</dbReference>
<organism evidence="1 3">
    <name type="scientific">Porphyromonas cangingivalis</name>
    <dbReference type="NCBI Taxonomy" id="36874"/>
    <lineage>
        <taxon>Bacteria</taxon>
        <taxon>Pseudomonadati</taxon>
        <taxon>Bacteroidota</taxon>
        <taxon>Bacteroidia</taxon>
        <taxon>Bacteroidales</taxon>
        <taxon>Porphyromonadaceae</taxon>
        <taxon>Porphyromonas</taxon>
    </lineage>
</organism>
<dbReference type="Proteomes" id="UP000030125">
    <property type="component" value="Unassembled WGS sequence"/>
</dbReference>
<evidence type="ECO:0000313" key="3">
    <source>
        <dbReference type="Proteomes" id="UP000030125"/>
    </source>
</evidence>
<protein>
    <submittedName>
        <fullName evidence="1">Uncharacterized protein</fullName>
    </submittedName>
</protein>
<evidence type="ECO:0000313" key="2">
    <source>
        <dbReference type="EMBL" id="SJZ48599.1"/>
    </source>
</evidence>
<dbReference type="OrthoDB" id="1014887at2"/>
<keyword evidence="3" id="KW-1185">Reference proteome</keyword>
<evidence type="ECO:0000313" key="4">
    <source>
        <dbReference type="Proteomes" id="UP000189956"/>
    </source>
</evidence>
<reference evidence="1 3" key="1">
    <citation type="submission" date="2014-08" db="EMBL/GenBank/DDBJ databases">
        <title>Porphyromonas cangingivalis strain:COT-109_OH1386 Genome sequencing.</title>
        <authorList>
            <person name="Wallis C."/>
            <person name="Deusch O."/>
            <person name="O'Flynn C."/>
            <person name="Davis I."/>
            <person name="Jospin G."/>
            <person name="Darling A.E."/>
            <person name="Coil D.A."/>
            <person name="Alexiev A."/>
            <person name="Horsfall A."/>
            <person name="Kirkwood N."/>
            <person name="Harris S."/>
            <person name="Eisen J.A."/>
        </authorList>
    </citation>
    <scope>NUCLEOTIDE SEQUENCE [LARGE SCALE GENOMIC DNA]</scope>
    <source>
        <strain evidence="3">COT-109 OH1386</strain>
        <strain evidence="1">COT-109_OH1386</strain>
    </source>
</reference>
<reference evidence="2 4" key="2">
    <citation type="submission" date="2017-02" db="EMBL/GenBank/DDBJ databases">
        <authorList>
            <person name="Peterson S.W."/>
        </authorList>
    </citation>
    <scope>NUCLEOTIDE SEQUENCE [LARGE SCALE GENOMIC DNA]</scope>
    <source>
        <strain evidence="2 4">ATCC 700135</strain>
    </source>
</reference>
<dbReference type="AlphaFoldDB" id="A0A0A2EHY9"/>
<gene>
    <name evidence="1" type="ORF">HQ35_10095</name>
    <name evidence="2" type="ORF">SAMN02745205_00980</name>
</gene>
<sequence>MLSVTPPRQTVRPLRFVRWSRRSSATFHSIGREVTIGHLAGNVVERLSLKSTRGTSVTRDGILFRHDTKTEDEEGLHERACLLSLSEAIMLPSVPSVTAEGGSTGLIHTL</sequence>
<dbReference type="RefSeq" id="WP_025837399.1">
    <property type="nucleotide sequence ID" value="NZ_FUWL01000006.1"/>
</dbReference>
<name>A0A0A2EHY9_PORCN</name>
<dbReference type="EMBL" id="FUWL01000006">
    <property type="protein sequence ID" value="SJZ48599.1"/>
    <property type="molecule type" value="Genomic_DNA"/>
</dbReference>
<dbReference type="STRING" id="36874.HQ34_07855"/>
<evidence type="ECO:0000313" key="1">
    <source>
        <dbReference type="EMBL" id="KGN78553.1"/>
    </source>
</evidence>
<proteinExistence type="predicted"/>
<accession>A0A0A2EHY9</accession>
<dbReference type="EMBL" id="JQJD01000060">
    <property type="protein sequence ID" value="KGN78553.1"/>
    <property type="molecule type" value="Genomic_DNA"/>
</dbReference>